<evidence type="ECO:0000313" key="3">
    <source>
        <dbReference type="EMBL" id="UPU35959.1"/>
    </source>
</evidence>
<evidence type="ECO:0000313" key="4">
    <source>
        <dbReference type="Proteomes" id="UP000568888"/>
    </source>
</evidence>
<organism evidence="2 4">
    <name type="scientific">Geomonas paludis</name>
    <dbReference type="NCBI Taxonomy" id="2740185"/>
    <lineage>
        <taxon>Bacteria</taxon>
        <taxon>Pseudomonadati</taxon>
        <taxon>Thermodesulfobacteriota</taxon>
        <taxon>Desulfuromonadia</taxon>
        <taxon>Geobacterales</taxon>
        <taxon>Geobacteraceae</taxon>
        <taxon>Geomonas</taxon>
    </lineage>
</organism>
<dbReference type="Gene3D" id="3.50.50.60">
    <property type="entry name" value="FAD/NAD(P)-binding domain"/>
    <property type="match status" value="3"/>
</dbReference>
<dbReference type="PANTHER" id="PTHR42923:SF3">
    <property type="entry name" value="PROTOPORPHYRINOGEN OXIDASE"/>
    <property type="match status" value="1"/>
</dbReference>
<dbReference type="Proteomes" id="UP000831485">
    <property type="component" value="Chromosome"/>
</dbReference>
<evidence type="ECO:0000259" key="1">
    <source>
        <dbReference type="Pfam" id="PF01593"/>
    </source>
</evidence>
<reference evidence="2" key="2">
    <citation type="journal article" date="2021" name="Int. J. Syst. Evol. Microbiol.">
        <title>Geomonas silvestris sp. nov., Geomonas paludis sp. nov. and Geomonas limicola sp. nov., isolated from terrestrial environments, and emended description of the genus Geomonas.</title>
        <authorList>
            <person name="Itoh H."/>
            <person name="Xu Z."/>
            <person name="Masuda Y."/>
            <person name="Ushijima N."/>
            <person name="Hayakawa C."/>
            <person name="Shiratori Y."/>
            <person name="Senoo K."/>
        </authorList>
    </citation>
    <scope>NUCLEOTIDE SEQUENCE</scope>
    <source>
        <strain evidence="2">Red736</strain>
    </source>
</reference>
<accession>A0A6V8MRN0</accession>
<feature type="domain" description="Amine oxidase" evidence="1">
    <location>
        <begin position="13"/>
        <end position="244"/>
    </location>
</feature>
<reference evidence="3" key="3">
    <citation type="submission" date="2022-04" db="EMBL/GenBank/DDBJ databases">
        <authorList>
            <person name="Liu G."/>
        </authorList>
    </citation>
    <scope>NUCLEOTIDE SEQUENCE</scope>
    <source>
        <strain evidence="3">RG22</strain>
    </source>
</reference>
<dbReference type="EMBL" id="BLXY01000001">
    <property type="protein sequence ID" value="GFO62457.1"/>
    <property type="molecule type" value="Genomic_DNA"/>
</dbReference>
<protein>
    <submittedName>
        <fullName evidence="2">FAD-dependent oxidoreductase</fullName>
    </submittedName>
</protein>
<dbReference type="EMBL" id="CP096574">
    <property type="protein sequence ID" value="UPU35959.1"/>
    <property type="molecule type" value="Genomic_DNA"/>
</dbReference>
<dbReference type="GO" id="GO:0016491">
    <property type="term" value="F:oxidoreductase activity"/>
    <property type="evidence" value="ECO:0007669"/>
    <property type="project" value="InterPro"/>
</dbReference>
<evidence type="ECO:0000313" key="5">
    <source>
        <dbReference type="Proteomes" id="UP000831485"/>
    </source>
</evidence>
<reference evidence="4" key="1">
    <citation type="submission" date="2020-06" db="EMBL/GenBank/DDBJ databases">
        <title>Draft genomic sequecing of Geomonas sp. Red736.</title>
        <authorList>
            <person name="Itoh H."/>
            <person name="Xu Z.X."/>
            <person name="Ushijima N."/>
            <person name="Masuda Y."/>
            <person name="Shiratori Y."/>
            <person name="Senoo K."/>
        </authorList>
    </citation>
    <scope>NUCLEOTIDE SEQUENCE [LARGE SCALE GENOMIC DNA]</scope>
    <source>
        <strain evidence="4">Red736</strain>
    </source>
</reference>
<dbReference type="SUPFAM" id="SSF51905">
    <property type="entry name" value="FAD/NAD(P)-binding domain"/>
    <property type="match status" value="1"/>
</dbReference>
<keyword evidence="5" id="KW-1185">Reference proteome</keyword>
<dbReference type="PANTHER" id="PTHR42923">
    <property type="entry name" value="PROTOPORPHYRINOGEN OXIDASE"/>
    <property type="match status" value="1"/>
</dbReference>
<dbReference type="InterPro" id="IPR002937">
    <property type="entry name" value="Amino_oxidase"/>
</dbReference>
<dbReference type="InterPro" id="IPR050464">
    <property type="entry name" value="Zeta_carotene_desat/Oxidored"/>
</dbReference>
<dbReference type="RefSeq" id="WP_183344480.1">
    <property type="nucleotide sequence ID" value="NZ_BLXY01000001.1"/>
</dbReference>
<dbReference type="AlphaFoldDB" id="A0A6V8MRN0"/>
<dbReference type="Proteomes" id="UP000568888">
    <property type="component" value="Unassembled WGS sequence"/>
</dbReference>
<dbReference type="InterPro" id="IPR036188">
    <property type="entry name" value="FAD/NAD-bd_sf"/>
</dbReference>
<sequence length="399" mass="43230">MKQFDAIVIGAGISGLSFASHAAAKGLNTLVLEKSDRPGGCFHSHRFEGSAAGFWLELGAHTCYNSYGGLLELMERHGLMGSILPREKVSFKMLVNNEVKSIPSQLSFPELAFSAWKLFTLKKDGASVASYYGSIVGRSNYDRVFGPAFNAVISQRADDFPADMLFNKRPRRKDVIKSFTLQGGLNSVIDKLAVAERVTLQTGAEVARIAKGLDGYTVELADGTTYQAPRLVLAAPPVASAKLAADIAPELAKLLTQVKLETIESVGVAVQKSKLKLPLLAGLIPIGEEFYSAVSRDTVLHDSYRGFSFHYKAGKVSLEAKLQRIASVLQVQTGDLEQVVQRESQLPSPVVGHKALTDQIDRLVAGSNLYVTGNYFAGMAVEDCIVRSKKEFERLSASL</sequence>
<dbReference type="Pfam" id="PF01593">
    <property type="entry name" value="Amino_oxidase"/>
    <property type="match status" value="1"/>
</dbReference>
<name>A0A6V8MRN0_9BACT</name>
<proteinExistence type="predicted"/>
<gene>
    <name evidence="2" type="ORF">GMPD_03760</name>
    <name evidence="3" type="ORF">M1B72_21370</name>
</gene>
<evidence type="ECO:0000313" key="2">
    <source>
        <dbReference type="EMBL" id="GFO62457.1"/>
    </source>
</evidence>